<gene>
    <name evidence="1" type="ORF">QVN84_12795</name>
</gene>
<evidence type="ECO:0000313" key="2">
    <source>
        <dbReference type="Proteomes" id="UP001168478"/>
    </source>
</evidence>
<sequence>MCIRDGLGVRERFFGGAEEGLWGCGMGFLRVRKRLFEGAGEALWRGGMGGTDCQNDVNY</sequence>
<dbReference type="Proteomes" id="UP001168478">
    <property type="component" value="Unassembled WGS sequence"/>
</dbReference>
<name>A0AAW7JXA0_9BACT</name>
<dbReference type="AlphaFoldDB" id="A0AAW7JXA0"/>
<reference evidence="1" key="2">
    <citation type="submission" date="2023-08" db="EMBL/GenBank/DDBJ databases">
        <title>Identification and characterization of horizontal gene transfer across gut microbiota members of farm animals based on homology search.</title>
        <authorList>
            <person name="Schwarzerova J."/>
            <person name="Nykrynova M."/>
            <person name="Jureckova K."/>
            <person name="Cejkova D."/>
            <person name="Rychlik I."/>
        </authorList>
    </citation>
    <scope>NUCLEOTIDE SEQUENCE</scope>
    <source>
        <strain evidence="1">ET15</strain>
    </source>
</reference>
<dbReference type="EMBL" id="JAUEIF010000018">
    <property type="protein sequence ID" value="MDN0026386.1"/>
    <property type="molecule type" value="Genomic_DNA"/>
</dbReference>
<dbReference type="RefSeq" id="WP_289836619.1">
    <property type="nucleotide sequence ID" value="NZ_JAUEIF010000018.1"/>
</dbReference>
<protein>
    <submittedName>
        <fullName evidence="1">Uncharacterized protein</fullName>
    </submittedName>
</protein>
<feature type="non-terminal residue" evidence="1">
    <location>
        <position position="1"/>
    </location>
</feature>
<evidence type="ECO:0000313" key="1">
    <source>
        <dbReference type="EMBL" id="MDN0026386.1"/>
    </source>
</evidence>
<accession>A0AAW7JXA0</accession>
<reference evidence="1" key="1">
    <citation type="submission" date="2023-06" db="EMBL/GenBank/DDBJ databases">
        <authorList>
            <person name="Zeman M."/>
            <person name="Kubasova T."/>
            <person name="Jahodarova E."/>
            <person name="Nykrynova M."/>
            <person name="Rychlik I."/>
        </authorList>
    </citation>
    <scope>NUCLEOTIDE SEQUENCE</scope>
    <source>
        <strain evidence="1">ET15</strain>
    </source>
</reference>
<comment type="caution">
    <text evidence="1">The sequence shown here is derived from an EMBL/GenBank/DDBJ whole genome shotgun (WGS) entry which is preliminary data.</text>
</comment>
<proteinExistence type="predicted"/>
<organism evidence="1 2">
    <name type="scientific">Leyella lascolaii</name>
    <dbReference type="NCBI Taxonomy" id="1776379"/>
    <lineage>
        <taxon>Bacteria</taxon>
        <taxon>Pseudomonadati</taxon>
        <taxon>Bacteroidota</taxon>
        <taxon>Bacteroidia</taxon>
        <taxon>Bacteroidales</taxon>
        <taxon>Prevotellaceae</taxon>
        <taxon>Leyella</taxon>
    </lineage>
</organism>